<dbReference type="GO" id="GO:0003729">
    <property type="term" value="F:mRNA binding"/>
    <property type="evidence" value="ECO:0007669"/>
    <property type="project" value="TreeGrafter"/>
</dbReference>
<dbReference type="Proteomes" id="UP001180020">
    <property type="component" value="Unassembled WGS sequence"/>
</dbReference>
<accession>A0AAV9FEA6</accession>
<dbReference type="AlphaFoldDB" id="A0AAV9FEA6"/>
<dbReference type="EMBL" id="JAUJYO010000002">
    <property type="protein sequence ID" value="KAK1322942.1"/>
    <property type="molecule type" value="Genomic_DNA"/>
</dbReference>
<dbReference type="PANTHER" id="PTHR48032">
    <property type="entry name" value="RNA-BINDING PROTEIN MUSASHI HOMOLOG RBP6"/>
    <property type="match status" value="1"/>
</dbReference>
<dbReference type="InterPro" id="IPR035979">
    <property type="entry name" value="RBD_domain_sf"/>
</dbReference>
<dbReference type="PROSITE" id="PS50102">
    <property type="entry name" value="RRM"/>
    <property type="match status" value="1"/>
</dbReference>
<keyword evidence="4" id="KW-0175">Coiled coil</keyword>
<dbReference type="GO" id="GO:0006417">
    <property type="term" value="P:regulation of translation"/>
    <property type="evidence" value="ECO:0007669"/>
    <property type="project" value="TreeGrafter"/>
</dbReference>
<gene>
    <name evidence="6" type="primary">RNP1</name>
    <name evidence="6" type="ORF">QJS10_CPA02g00073</name>
</gene>
<dbReference type="SMART" id="SM00360">
    <property type="entry name" value="RRM"/>
    <property type="match status" value="1"/>
</dbReference>
<dbReference type="Gene3D" id="3.30.70.330">
    <property type="match status" value="1"/>
</dbReference>
<organism evidence="6 7">
    <name type="scientific">Acorus calamus</name>
    <name type="common">Sweet flag</name>
    <dbReference type="NCBI Taxonomy" id="4465"/>
    <lineage>
        <taxon>Eukaryota</taxon>
        <taxon>Viridiplantae</taxon>
        <taxon>Streptophyta</taxon>
        <taxon>Embryophyta</taxon>
        <taxon>Tracheophyta</taxon>
        <taxon>Spermatophyta</taxon>
        <taxon>Magnoliopsida</taxon>
        <taxon>Liliopsida</taxon>
        <taxon>Acoraceae</taxon>
        <taxon>Acorus</taxon>
    </lineage>
</organism>
<dbReference type="GO" id="GO:1990904">
    <property type="term" value="C:ribonucleoprotein complex"/>
    <property type="evidence" value="ECO:0007669"/>
    <property type="project" value="UniProtKB-KW"/>
</dbReference>
<dbReference type="PANTHER" id="PTHR48032:SF6">
    <property type="entry name" value="RNA-BINDING (RRM_RBD_RNP MOTIFS) FAMILY PROTEIN"/>
    <property type="match status" value="1"/>
</dbReference>
<reference evidence="6" key="2">
    <citation type="submission" date="2023-06" db="EMBL/GenBank/DDBJ databases">
        <authorList>
            <person name="Ma L."/>
            <person name="Liu K.-W."/>
            <person name="Li Z."/>
            <person name="Hsiao Y.-Y."/>
            <person name="Qi Y."/>
            <person name="Fu T."/>
            <person name="Tang G."/>
            <person name="Zhang D."/>
            <person name="Sun W.-H."/>
            <person name="Liu D.-K."/>
            <person name="Li Y."/>
            <person name="Chen G.-Z."/>
            <person name="Liu X.-D."/>
            <person name="Liao X.-Y."/>
            <person name="Jiang Y.-T."/>
            <person name="Yu X."/>
            <person name="Hao Y."/>
            <person name="Huang J."/>
            <person name="Zhao X.-W."/>
            <person name="Ke S."/>
            <person name="Chen Y.-Y."/>
            <person name="Wu W.-L."/>
            <person name="Hsu J.-L."/>
            <person name="Lin Y.-F."/>
            <person name="Huang M.-D."/>
            <person name="Li C.-Y."/>
            <person name="Huang L."/>
            <person name="Wang Z.-W."/>
            <person name="Zhao X."/>
            <person name="Zhong W.-Y."/>
            <person name="Peng D.-H."/>
            <person name="Ahmad S."/>
            <person name="Lan S."/>
            <person name="Zhang J.-S."/>
            <person name="Tsai W.-C."/>
            <person name="Van De Peer Y."/>
            <person name="Liu Z.-J."/>
        </authorList>
    </citation>
    <scope>NUCLEOTIDE SEQUENCE</scope>
    <source>
        <strain evidence="6">CP</strain>
        <tissue evidence="6">Leaves</tissue>
    </source>
</reference>
<dbReference type="InterPro" id="IPR012677">
    <property type="entry name" value="Nucleotide-bd_a/b_plait_sf"/>
</dbReference>
<reference evidence="6" key="1">
    <citation type="journal article" date="2023" name="Nat. Commun.">
        <title>Diploid and tetraploid genomes of Acorus and the evolution of monocots.</title>
        <authorList>
            <person name="Ma L."/>
            <person name="Liu K.W."/>
            <person name="Li Z."/>
            <person name="Hsiao Y.Y."/>
            <person name="Qi Y."/>
            <person name="Fu T."/>
            <person name="Tang G.D."/>
            <person name="Zhang D."/>
            <person name="Sun W.H."/>
            <person name="Liu D.K."/>
            <person name="Li Y."/>
            <person name="Chen G.Z."/>
            <person name="Liu X.D."/>
            <person name="Liao X.Y."/>
            <person name="Jiang Y.T."/>
            <person name="Yu X."/>
            <person name="Hao Y."/>
            <person name="Huang J."/>
            <person name="Zhao X.W."/>
            <person name="Ke S."/>
            <person name="Chen Y.Y."/>
            <person name="Wu W.L."/>
            <person name="Hsu J.L."/>
            <person name="Lin Y.F."/>
            <person name="Huang M.D."/>
            <person name="Li C.Y."/>
            <person name="Huang L."/>
            <person name="Wang Z.W."/>
            <person name="Zhao X."/>
            <person name="Zhong W.Y."/>
            <person name="Peng D.H."/>
            <person name="Ahmad S."/>
            <person name="Lan S."/>
            <person name="Zhang J.S."/>
            <person name="Tsai W.C."/>
            <person name="Van de Peer Y."/>
            <person name="Liu Z.J."/>
        </authorList>
    </citation>
    <scope>NUCLEOTIDE SEQUENCE</scope>
    <source>
        <strain evidence="6">CP</strain>
    </source>
</reference>
<dbReference type="InterPro" id="IPR000504">
    <property type="entry name" value="RRM_dom"/>
</dbReference>
<keyword evidence="1" id="KW-0677">Repeat</keyword>
<evidence type="ECO:0000313" key="7">
    <source>
        <dbReference type="Proteomes" id="UP001180020"/>
    </source>
</evidence>
<sequence length="152" mass="17824">MEEPLNERVMNGVQPNKIFVGGLPKAITVQEFHDFFVQFGPIKDSVVMHDKVTGRPRGFGFITFVSVEVVEILVQTRLINLNEKTVEIKRAIRKVEENNDQQNQQQQQYDNNINHQHNEQQHRIINNNATYNNYQGFPPLKFFKDILELFKN</sequence>
<evidence type="ECO:0000256" key="4">
    <source>
        <dbReference type="SAM" id="Coils"/>
    </source>
</evidence>
<evidence type="ECO:0000259" key="5">
    <source>
        <dbReference type="PROSITE" id="PS50102"/>
    </source>
</evidence>
<dbReference type="SUPFAM" id="SSF54928">
    <property type="entry name" value="RNA-binding domain, RBD"/>
    <property type="match status" value="1"/>
</dbReference>
<keyword evidence="2 3" id="KW-0694">RNA-binding</keyword>
<comment type="caution">
    <text evidence="6">The sequence shown here is derived from an EMBL/GenBank/DDBJ whole genome shotgun (WGS) entry which is preliminary data.</text>
</comment>
<protein>
    <submittedName>
        <fullName evidence="6">Heterogeneous nuclear ribonucleoprotein 1</fullName>
    </submittedName>
</protein>
<proteinExistence type="predicted"/>
<keyword evidence="6" id="KW-0687">Ribonucleoprotein</keyword>
<evidence type="ECO:0000256" key="1">
    <source>
        <dbReference type="ARBA" id="ARBA00022737"/>
    </source>
</evidence>
<name>A0AAV9FEA6_ACOCL</name>
<feature type="domain" description="RRM" evidence="5">
    <location>
        <begin position="16"/>
        <end position="93"/>
    </location>
</feature>
<evidence type="ECO:0000256" key="2">
    <source>
        <dbReference type="ARBA" id="ARBA00022884"/>
    </source>
</evidence>
<evidence type="ECO:0000256" key="3">
    <source>
        <dbReference type="PROSITE-ProRule" id="PRU00176"/>
    </source>
</evidence>
<dbReference type="Pfam" id="PF00076">
    <property type="entry name" value="RRM_1"/>
    <property type="match status" value="1"/>
</dbReference>
<evidence type="ECO:0000313" key="6">
    <source>
        <dbReference type="EMBL" id="KAK1322942.1"/>
    </source>
</evidence>
<feature type="coiled-coil region" evidence="4">
    <location>
        <begin position="78"/>
        <end position="112"/>
    </location>
</feature>
<keyword evidence="7" id="KW-1185">Reference proteome</keyword>